<feature type="compositionally biased region" description="Polar residues" evidence="10">
    <location>
        <begin position="250"/>
        <end position="259"/>
    </location>
</feature>
<feature type="region of interest" description="Disordered" evidence="10">
    <location>
        <begin position="826"/>
        <end position="861"/>
    </location>
</feature>
<dbReference type="Gene3D" id="1.20.120.1750">
    <property type="match status" value="1"/>
</dbReference>
<evidence type="ECO:0000256" key="2">
    <source>
        <dbReference type="ARBA" id="ARBA00012251"/>
    </source>
</evidence>
<comment type="catalytic activity">
    <reaction evidence="1">
        <text>[E2 ubiquitin-conjugating enzyme]-S-ubiquitinyl-L-cysteine + [acceptor protein]-L-lysine = [E2 ubiquitin-conjugating enzyme]-L-cysteine + [acceptor protein]-N(6)-ubiquitinyl-L-lysine.</text>
        <dbReference type="EC" id="2.3.2.31"/>
    </reaction>
</comment>
<evidence type="ECO:0000256" key="4">
    <source>
        <dbReference type="ARBA" id="ARBA00022723"/>
    </source>
</evidence>
<keyword evidence="3" id="KW-0808">Transferase</keyword>
<dbReference type="CDD" id="cd20335">
    <property type="entry name" value="BRcat_RBR"/>
    <property type="match status" value="1"/>
</dbReference>
<keyword evidence="8" id="KW-0862">Zinc</keyword>
<evidence type="ECO:0000259" key="11">
    <source>
        <dbReference type="PROSITE" id="PS51873"/>
    </source>
</evidence>
<dbReference type="EMBL" id="JAFEKC020000020">
    <property type="protein sequence ID" value="KAK0508695.1"/>
    <property type="molecule type" value="Genomic_DNA"/>
</dbReference>
<dbReference type="InterPro" id="IPR031127">
    <property type="entry name" value="E3_UB_ligase_RBR"/>
</dbReference>
<evidence type="ECO:0000313" key="13">
    <source>
        <dbReference type="Proteomes" id="UP001166286"/>
    </source>
</evidence>
<feature type="coiled-coil region" evidence="9">
    <location>
        <begin position="521"/>
        <end position="573"/>
    </location>
</feature>
<evidence type="ECO:0000256" key="8">
    <source>
        <dbReference type="ARBA" id="ARBA00022833"/>
    </source>
</evidence>
<keyword evidence="5" id="KW-0677">Repeat</keyword>
<dbReference type="InterPro" id="IPR044066">
    <property type="entry name" value="TRIAD_supradom"/>
</dbReference>
<name>A0AA39V6S3_9LECA</name>
<dbReference type="InterPro" id="IPR013083">
    <property type="entry name" value="Znf_RING/FYVE/PHD"/>
</dbReference>
<dbReference type="SMART" id="SM00647">
    <property type="entry name" value="IBR"/>
    <property type="match status" value="2"/>
</dbReference>
<evidence type="ECO:0000256" key="5">
    <source>
        <dbReference type="ARBA" id="ARBA00022737"/>
    </source>
</evidence>
<evidence type="ECO:0000256" key="3">
    <source>
        <dbReference type="ARBA" id="ARBA00022679"/>
    </source>
</evidence>
<keyword evidence="4" id="KW-0479">Metal-binding</keyword>
<dbReference type="SUPFAM" id="SSF57850">
    <property type="entry name" value="RING/U-box"/>
    <property type="match status" value="2"/>
</dbReference>
<evidence type="ECO:0000256" key="1">
    <source>
        <dbReference type="ARBA" id="ARBA00001798"/>
    </source>
</evidence>
<evidence type="ECO:0000313" key="12">
    <source>
        <dbReference type="EMBL" id="KAK0508695.1"/>
    </source>
</evidence>
<dbReference type="GO" id="GO:0061630">
    <property type="term" value="F:ubiquitin protein ligase activity"/>
    <property type="evidence" value="ECO:0007669"/>
    <property type="project" value="UniProtKB-EC"/>
</dbReference>
<feature type="compositionally biased region" description="Low complexity" evidence="10">
    <location>
        <begin position="39"/>
        <end position="61"/>
    </location>
</feature>
<feature type="region of interest" description="Disordered" evidence="10">
    <location>
        <begin position="208"/>
        <end position="259"/>
    </location>
</feature>
<dbReference type="Pfam" id="PF01485">
    <property type="entry name" value="IBR"/>
    <property type="match status" value="1"/>
</dbReference>
<feature type="compositionally biased region" description="Polar residues" evidence="10">
    <location>
        <begin position="208"/>
        <end position="221"/>
    </location>
</feature>
<dbReference type="Gene3D" id="3.30.40.10">
    <property type="entry name" value="Zinc/RING finger domain, C3HC4 (zinc finger)"/>
    <property type="match status" value="1"/>
</dbReference>
<dbReference type="GO" id="GO:0008270">
    <property type="term" value="F:zinc ion binding"/>
    <property type="evidence" value="ECO:0007669"/>
    <property type="project" value="UniProtKB-KW"/>
</dbReference>
<organism evidence="12 13">
    <name type="scientific">Cladonia borealis</name>
    <dbReference type="NCBI Taxonomy" id="184061"/>
    <lineage>
        <taxon>Eukaryota</taxon>
        <taxon>Fungi</taxon>
        <taxon>Dikarya</taxon>
        <taxon>Ascomycota</taxon>
        <taxon>Pezizomycotina</taxon>
        <taxon>Lecanoromycetes</taxon>
        <taxon>OSLEUM clade</taxon>
        <taxon>Lecanoromycetidae</taxon>
        <taxon>Lecanorales</taxon>
        <taxon>Lecanorineae</taxon>
        <taxon>Cladoniaceae</taxon>
        <taxon>Cladonia</taxon>
    </lineage>
</organism>
<keyword evidence="7" id="KW-0833">Ubl conjugation pathway</keyword>
<dbReference type="GO" id="GO:0016567">
    <property type="term" value="P:protein ubiquitination"/>
    <property type="evidence" value="ECO:0007669"/>
    <property type="project" value="InterPro"/>
</dbReference>
<dbReference type="Proteomes" id="UP001166286">
    <property type="component" value="Unassembled WGS sequence"/>
</dbReference>
<dbReference type="PANTHER" id="PTHR11685">
    <property type="entry name" value="RBR FAMILY RING FINGER AND IBR DOMAIN-CONTAINING"/>
    <property type="match status" value="1"/>
</dbReference>
<feature type="compositionally biased region" description="Acidic residues" evidence="10">
    <location>
        <begin position="225"/>
        <end position="235"/>
    </location>
</feature>
<keyword evidence="13" id="KW-1185">Reference proteome</keyword>
<feature type="compositionally biased region" description="Polar residues" evidence="10">
    <location>
        <begin position="25"/>
        <end position="38"/>
    </location>
</feature>
<protein>
    <recommendedName>
        <fullName evidence="2">RBR-type E3 ubiquitin transferase</fullName>
        <ecNumber evidence="2">2.3.2.31</ecNumber>
    </recommendedName>
</protein>
<accession>A0AA39V6S3</accession>
<feature type="region of interest" description="Disordered" evidence="10">
    <location>
        <begin position="19"/>
        <end position="143"/>
    </location>
</feature>
<evidence type="ECO:0000256" key="7">
    <source>
        <dbReference type="ARBA" id="ARBA00022786"/>
    </source>
</evidence>
<proteinExistence type="predicted"/>
<dbReference type="EC" id="2.3.2.31" evidence="2"/>
<evidence type="ECO:0000256" key="9">
    <source>
        <dbReference type="SAM" id="Coils"/>
    </source>
</evidence>
<reference evidence="12" key="1">
    <citation type="submission" date="2023-03" db="EMBL/GenBank/DDBJ databases">
        <title>Complete genome of Cladonia borealis.</title>
        <authorList>
            <person name="Park H."/>
        </authorList>
    </citation>
    <scope>NUCLEOTIDE SEQUENCE</scope>
    <source>
        <strain evidence="12">ANT050790</strain>
    </source>
</reference>
<gene>
    <name evidence="12" type="ORF">JMJ35_008971</name>
</gene>
<evidence type="ECO:0000256" key="6">
    <source>
        <dbReference type="ARBA" id="ARBA00022771"/>
    </source>
</evidence>
<dbReference type="CDD" id="cd22584">
    <property type="entry name" value="Rcat_RBR_unk"/>
    <property type="match status" value="1"/>
</dbReference>
<keyword evidence="6" id="KW-0863">Zinc-finger</keyword>
<dbReference type="PROSITE" id="PS51873">
    <property type="entry name" value="TRIAD"/>
    <property type="match status" value="1"/>
</dbReference>
<comment type="caution">
    <text evidence="12">The sequence shown here is derived from an EMBL/GenBank/DDBJ whole genome shotgun (WGS) entry which is preliminary data.</text>
</comment>
<evidence type="ECO:0000256" key="10">
    <source>
        <dbReference type="SAM" id="MobiDB-lite"/>
    </source>
</evidence>
<dbReference type="AlphaFoldDB" id="A0AA39V6S3"/>
<feature type="compositionally biased region" description="Pro residues" evidence="10">
    <location>
        <begin position="827"/>
        <end position="837"/>
    </location>
</feature>
<dbReference type="InterPro" id="IPR002867">
    <property type="entry name" value="IBR_dom"/>
</dbReference>
<sequence length="896" mass="101013">MGRFKDYLLGGPTTSVVGDGRALVPTNTPSTSPNLQTFTTTSYGPSSSNSSISNISMGSTPYDNFGPGHSRASSGRTSPNPIPTSPDHGINEPLSGSSQHLKSHDMTGKPTRVPSGVRAPRSSLAPPPSSIETEESPRPSMESFYTASQVSIEESAMPVETLWQDHEIPDELGLVKEDAPAEIRNIVQESLDEQRALRISRMQSSALTKLTTNDPSASLPITQDLDNDPELDDEDKGPLNPLSRLPGPSRTPTQGSVRAVETASTNNMSATMANLEREFQESRRRTRKSYKNFKILPGRKMKDEPTPPLLKVEPTVSECISCFDDIPENKAVALPCHHSYCQPCFSHLISTAIHSEDTFPPKCCLSEVPKSTIHRHLAAKEWKAYSDKALEYAVPLANRYYCASPACAKWIDARNAKRTNGALQCPHCKESLCTVCRGPSHPSNEDCPQDFGLERLMEEAEWSGWRRCSQCRTLVERNDGCLHMTCKCHYQFCYCCGKKYNTCRCTEADQRRREEEGRIKKEEYEAKQRAEQEEVRAAIAAVEAAERAIQQERKEEEARMAHEAREIEQLEVERLSNIADYYEYLRGVLECVRLQQRHALEKRHDQEWAEIDRIREEIESPDMTAARERMVNAEKAKIVGELEAKIREVQRSHAHAMMETITRHRRAQDELLAASMSAQDAETEIKYATRLEDLMPTQEAERSTLNFQQKSEMQNWRGQYETQLREFDAKSKILQLRLKDLEDITRREKELKSKITADSKWFELLFDERITMLSEDQNRMMHSGADAPTNPNKRDTVVMPKKEPASASEPETLTVQTLSMRETLGIPTPPLPSPASPTSPTTPLRRTQRTHRANSGRSARYEPNWDEIHAIANAHKHGVARTTWHHGALGAQIRVG</sequence>
<keyword evidence="9" id="KW-0175">Coiled coil</keyword>
<feature type="domain" description="RING-type" evidence="11">
    <location>
        <begin position="315"/>
        <end position="509"/>
    </location>
</feature>